<dbReference type="Proteomes" id="UP001206312">
    <property type="component" value="Unassembled WGS sequence"/>
</dbReference>
<evidence type="ECO:0000256" key="2">
    <source>
        <dbReference type="ARBA" id="ARBA00022694"/>
    </source>
</evidence>
<reference evidence="6 7" key="1">
    <citation type="submission" date="2022-06" db="EMBL/GenBank/DDBJ databases">
        <authorList>
            <person name="Xuan X."/>
        </authorList>
    </citation>
    <scope>NUCLEOTIDE SEQUENCE [LARGE SCALE GENOMIC DNA]</scope>
    <source>
        <strain evidence="6 7">2V75</strain>
    </source>
</reference>
<evidence type="ECO:0000256" key="3">
    <source>
        <dbReference type="ARBA" id="ARBA00022723"/>
    </source>
</evidence>
<keyword evidence="4" id="KW-0106">Calcium</keyword>
<dbReference type="RefSeq" id="WP_252739647.1">
    <property type="nucleotide sequence ID" value="NZ_JAMXIB010000001.1"/>
</dbReference>
<dbReference type="EMBL" id="JAMXIB010000001">
    <property type="protein sequence ID" value="MCO5723265.1"/>
    <property type="molecule type" value="Genomic_DNA"/>
</dbReference>
<keyword evidence="2" id="KW-0819">tRNA processing</keyword>
<comment type="similarity">
    <text evidence="1">Belongs to the archease family.</text>
</comment>
<comment type="caution">
    <text evidence="6">The sequence shown here is derived from an EMBL/GenBank/DDBJ whole genome shotgun (WGS) entry which is preliminary data.</text>
</comment>
<protein>
    <submittedName>
        <fullName evidence="6">Archease</fullName>
    </submittedName>
</protein>
<keyword evidence="3" id="KW-0479">Metal-binding</keyword>
<evidence type="ECO:0000313" key="6">
    <source>
        <dbReference type="EMBL" id="MCO5723265.1"/>
    </source>
</evidence>
<feature type="domain" description="Archease" evidence="5">
    <location>
        <begin position="5"/>
        <end position="135"/>
    </location>
</feature>
<dbReference type="Gene3D" id="3.55.10.10">
    <property type="entry name" value="Archease domain"/>
    <property type="match status" value="1"/>
</dbReference>
<evidence type="ECO:0000256" key="1">
    <source>
        <dbReference type="ARBA" id="ARBA00007963"/>
    </source>
</evidence>
<dbReference type="Pfam" id="PF01951">
    <property type="entry name" value="Archease"/>
    <property type="match status" value="1"/>
</dbReference>
<dbReference type="InterPro" id="IPR023572">
    <property type="entry name" value="Archease_dom"/>
</dbReference>
<keyword evidence="7" id="KW-1185">Reference proteome</keyword>
<accession>A0ABT1ATK2</accession>
<proteinExistence type="inferred from homology"/>
<organism evidence="6 7">
    <name type="scientific">Robiginitalea marina</name>
    <dbReference type="NCBI Taxonomy" id="2954105"/>
    <lineage>
        <taxon>Bacteria</taxon>
        <taxon>Pseudomonadati</taxon>
        <taxon>Bacteroidota</taxon>
        <taxon>Flavobacteriia</taxon>
        <taxon>Flavobacteriales</taxon>
        <taxon>Flavobacteriaceae</taxon>
        <taxon>Robiginitalea</taxon>
    </lineage>
</organism>
<dbReference type="InterPro" id="IPR036820">
    <property type="entry name" value="Archease_dom_sf"/>
</dbReference>
<dbReference type="SUPFAM" id="SSF69819">
    <property type="entry name" value="MTH1598-like"/>
    <property type="match status" value="1"/>
</dbReference>
<sequence>MTARLAHTTDVAIWAEGYSLQELFRAALREMNEVLLPGSCTGVTHYDCNMRIRLQAADATALLIDFLSEALALTYIQKAIFCYVYFERLTEREVAANLYGAWFGEVENEIKAVTWHEARVQQVEGKWQTPVLFDL</sequence>
<evidence type="ECO:0000259" key="5">
    <source>
        <dbReference type="Pfam" id="PF01951"/>
    </source>
</evidence>
<evidence type="ECO:0000256" key="4">
    <source>
        <dbReference type="ARBA" id="ARBA00022837"/>
    </source>
</evidence>
<evidence type="ECO:0000313" key="7">
    <source>
        <dbReference type="Proteomes" id="UP001206312"/>
    </source>
</evidence>
<name>A0ABT1ATK2_9FLAO</name>
<gene>
    <name evidence="6" type="ORF">NG653_00250</name>
</gene>